<dbReference type="PANTHER" id="PTHR24305:SF166">
    <property type="entry name" value="CYTOCHROME P450 12A4, MITOCHONDRIAL-RELATED"/>
    <property type="match status" value="1"/>
</dbReference>
<dbReference type="PRINTS" id="PR00463">
    <property type="entry name" value="EP450I"/>
</dbReference>
<evidence type="ECO:0000256" key="9">
    <source>
        <dbReference type="ARBA" id="ARBA00023002"/>
    </source>
</evidence>
<evidence type="ECO:0000313" key="16">
    <source>
        <dbReference type="EMBL" id="KAF9529433.1"/>
    </source>
</evidence>
<dbReference type="Proteomes" id="UP000807306">
    <property type="component" value="Unassembled WGS sequence"/>
</dbReference>
<keyword evidence="5 13" id="KW-0349">Heme</keyword>
<comment type="pathway">
    <text evidence="3">Secondary metabolite biosynthesis; terpenoid biosynthesis.</text>
</comment>
<reference evidence="16" key="1">
    <citation type="submission" date="2020-11" db="EMBL/GenBank/DDBJ databases">
        <authorList>
            <consortium name="DOE Joint Genome Institute"/>
            <person name="Ahrendt S."/>
            <person name="Riley R."/>
            <person name="Andreopoulos W."/>
            <person name="Labutti K."/>
            <person name="Pangilinan J."/>
            <person name="Ruiz-Duenas F.J."/>
            <person name="Barrasa J.M."/>
            <person name="Sanchez-Garcia M."/>
            <person name="Camarero S."/>
            <person name="Miyauchi S."/>
            <person name="Serrano A."/>
            <person name="Linde D."/>
            <person name="Babiker R."/>
            <person name="Drula E."/>
            <person name="Ayuso-Fernandez I."/>
            <person name="Pacheco R."/>
            <person name="Padilla G."/>
            <person name="Ferreira P."/>
            <person name="Barriuso J."/>
            <person name="Kellner H."/>
            <person name="Castanera R."/>
            <person name="Alfaro M."/>
            <person name="Ramirez L."/>
            <person name="Pisabarro A.G."/>
            <person name="Kuo A."/>
            <person name="Tritt A."/>
            <person name="Lipzen A."/>
            <person name="He G."/>
            <person name="Yan M."/>
            <person name="Ng V."/>
            <person name="Cullen D."/>
            <person name="Martin F."/>
            <person name="Rosso M.-N."/>
            <person name="Henrissat B."/>
            <person name="Hibbett D."/>
            <person name="Martinez A.T."/>
            <person name="Grigoriev I.V."/>
        </authorList>
    </citation>
    <scope>NUCLEOTIDE SEQUENCE</scope>
    <source>
        <strain evidence="16">CBS 506.95</strain>
    </source>
</reference>
<evidence type="ECO:0000256" key="2">
    <source>
        <dbReference type="ARBA" id="ARBA00004370"/>
    </source>
</evidence>
<comment type="similarity">
    <text evidence="4 14">Belongs to the cytochrome P450 family.</text>
</comment>
<keyword evidence="11 14" id="KW-0503">Monooxygenase</keyword>
<dbReference type="OrthoDB" id="1470350at2759"/>
<dbReference type="SUPFAM" id="SSF48264">
    <property type="entry name" value="Cytochrome P450"/>
    <property type="match status" value="1"/>
</dbReference>
<dbReference type="InterPro" id="IPR002401">
    <property type="entry name" value="Cyt_P450_E_grp-I"/>
</dbReference>
<evidence type="ECO:0000256" key="11">
    <source>
        <dbReference type="ARBA" id="ARBA00023033"/>
    </source>
</evidence>
<dbReference type="Pfam" id="PF00067">
    <property type="entry name" value="p450"/>
    <property type="match status" value="1"/>
</dbReference>
<keyword evidence="9 14" id="KW-0560">Oxidoreductase</keyword>
<evidence type="ECO:0000256" key="7">
    <source>
        <dbReference type="ARBA" id="ARBA00022723"/>
    </source>
</evidence>
<evidence type="ECO:0000256" key="3">
    <source>
        <dbReference type="ARBA" id="ARBA00004721"/>
    </source>
</evidence>
<dbReference type="Gene3D" id="1.10.630.10">
    <property type="entry name" value="Cytochrome P450"/>
    <property type="match status" value="1"/>
</dbReference>
<keyword evidence="12" id="KW-0472">Membrane</keyword>
<organism evidence="16 17">
    <name type="scientific">Crepidotus variabilis</name>
    <dbReference type="NCBI Taxonomy" id="179855"/>
    <lineage>
        <taxon>Eukaryota</taxon>
        <taxon>Fungi</taxon>
        <taxon>Dikarya</taxon>
        <taxon>Basidiomycota</taxon>
        <taxon>Agaricomycotina</taxon>
        <taxon>Agaricomycetes</taxon>
        <taxon>Agaricomycetidae</taxon>
        <taxon>Agaricales</taxon>
        <taxon>Agaricineae</taxon>
        <taxon>Crepidotaceae</taxon>
        <taxon>Crepidotus</taxon>
    </lineage>
</organism>
<dbReference type="GO" id="GO:0004497">
    <property type="term" value="F:monooxygenase activity"/>
    <property type="evidence" value="ECO:0007669"/>
    <property type="project" value="UniProtKB-KW"/>
</dbReference>
<dbReference type="GO" id="GO:0005506">
    <property type="term" value="F:iron ion binding"/>
    <property type="evidence" value="ECO:0007669"/>
    <property type="project" value="InterPro"/>
</dbReference>
<accession>A0A9P6EGZ3</accession>
<dbReference type="EMBL" id="MU157846">
    <property type="protein sequence ID" value="KAF9529433.1"/>
    <property type="molecule type" value="Genomic_DNA"/>
</dbReference>
<keyword evidence="10 13" id="KW-0408">Iron</keyword>
<protein>
    <submittedName>
        <fullName evidence="16">614/534 cytochrome P450</fullName>
    </submittedName>
</protein>
<evidence type="ECO:0000256" key="15">
    <source>
        <dbReference type="SAM" id="Coils"/>
    </source>
</evidence>
<dbReference type="InterPro" id="IPR001128">
    <property type="entry name" value="Cyt_P450"/>
</dbReference>
<dbReference type="PRINTS" id="PR00385">
    <property type="entry name" value="P450"/>
</dbReference>
<dbReference type="GO" id="GO:0016705">
    <property type="term" value="F:oxidoreductase activity, acting on paired donors, with incorporation or reduction of molecular oxygen"/>
    <property type="evidence" value="ECO:0007669"/>
    <property type="project" value="InterPro"/>
</dbReference>
<evidence type="ECO:0000256" key="1">
    <source>
        <dbReference type="ARBA" id="ARBA00001971"/>
    </source>
</evidence>
<dbReference type="InterPro" id="IPR036396">
    <property type="entry name" value="Cyt_P450_sf"/>
</dbReference>
<sequence>MGWILGLLALALTVYVFDRVSSLWKAFRSLNFLPGSWHLFDSYSLVAALFPPIPLVNPGNNHHFEDKHAPFAEAGCDIISIISLIPVTTTNIMLSDAEAINEVTSARARFPKPIDQYEVLSLYGQNIVASEGEQWKRFRKISAPAFSDDNNKLVWEEAARAMSDLFEEWKSEDVISVKHGTEITMPITLQVIGAVAFGTRLSWKDPTVPPGHRMTFRNSLRIMCEDLWLKLFLPERVLRLTKKLNNIQTAFEELQTHVKELIDERVRSEKEPRDDIFSTLIDANAAVDSESVNFADQDLISNIYIILLAGHETTAHTLCMSFALLALYPEEQDKLLKQVKAIMPNGKLPPYEDLSKFSYSMAILYETMRLFPPTPNVPKMSVEDTTLTTRTANGEKLIVPVPKGTKISLNIAALHYNPRYWENPHSFKPARFLKNEWNRDAFIPFSAGARACLGRRFAEAESVVVLSLLILKYRISITEDPKFSGETLEQRRERVLKMRNSLTLTPVQVPLTFTRRA</sequence>
<evidence type="ECO:0000256" key="6">
    <source>
        <dbReference type="ARBA" id="ARBA00022692"/>
    </source>
</evidence>
<evidence type="ECO:0000256" key="5">
    <source>
        <dbReference type="ARBA" id="ARBA00022617"/>
    </source>
</evidence>
<evidence type="ECO:0000256" key="13">
    <source>
        <dbReference type="PIRSR" id="PIRSR602401-1"/>
    </source>
</evidence>
<name>A0A9P6EGZ3_9AGAR</name>
<comment type="caution">
    <text evidence="16">The sequence shown here is derived from an EMBL/GenBank/DDBJ whole genome shotgun (WGS) entry which is preliminary data.</text>
</comment>
<evidence type="ECO:0000256" key="14">
    <source>
        <dbReference type="RuleBase" id="RU000461"/>
    </source>
</evidence>
<evidence type="ECO:0000256" key="12">
    <source>
        <dbReference type="ARBA" id="ARBA00023136"/>
    </source>
</evidence>
<dbReference type="GO" id="GO:0016020">
    <property type="term" value="C:membrane"/>
    <property type="evidence" value="ECO:0007669"/>
    <property type="project" value="UniProtKB-SubCell"/>
</dbReference>
<dbReference type="PROSITE" id="PS00086">
    <property type="entry name" value="CYTOCHROME_P450"/>
    <property type="match status" value="1"/>
</dbReference>
<dbReference type="InterPro" id="IPR017972">
    <property type="entry name" value="Cyt_P450_CS"/>
</dbReference>
<evidence type="ECO:0000313" key="17">
    <source>
        <dbReference type="Proteomes" id="UP000807306"/>
    </source>
</evidence>
<feature type="coiled-coil region" evidence="15">
    <location>
        <begin position="244"/>
        <end position="271"/>
    </location>
</feature>
<evidence type="ECO:0000256" key="8">
    <source>
        <dbReference type="ARBA" id="ARBA00022989"/>
    </source>
</evidence>
<keyword evidence="7 13" id="KW-0479">Metal-binding</keyword>
<dbReference type="InterPro" id="IPR050121">
    <property type="entry name" value="Cytochrome_P450_monoxygenase"/>
</dbReference>
<keyword evidence="17" id="KW-1185">Reference proteome</keyword>
<evidence type="ECO:0000256" key="4">
    <source>
        <dbReference type="ARBA" id="ARBA00010617"/>
    </source>
</evidence>
<dbReference type="GO" id="GO:0020037">
    <property type="term" value="F:heme binding"/>
    <property type="evidence" value="ECO:0007669"/>
    <property type="project" value="InterPro"/>
</dbReference>
<comment type="cofactor">
    <cofactor evidence="1 13">
        <name>heme</name>
        <dbReference type="ChEBI" id="CHEBI:30413"/>
    </cofactor>
</comment>
<dbReference type="AlphaFoldDB" id="A0A9P6EGZ3"/>
<feature type="binding site" description="axial binding residue" evidence="13">
    <location>
        <position position="452"/>
    </location>
    <ligand>
        <name>heme</name>
        <dbReference type="ChEBI" id="CHEBI:30413"/>
    </ligand>
    <ligandPart>
        <name>Fe</name>
        <dbReference type="ChEBI" id="CHEBI:18248"/>
    </ligandPart>
</feature>
<comment type="subcellular location">
    <subcellularLocation>
        <location evidence="2">Membrane</location>
    </subcellularLocation>
</comment>
<keyword evidence="8" id="KW-1133">Transmembrane helix</keyword>
<proteinExistence type="inferred from homology"/>
<evidence type="ECO:0000256" key="10">
    <source>
        <dbReference type="ARBA" id="ARBA00023004"/>
    </source>
</evidence>
<keyword evidence="15" id="KW-0175">Coiled coil</keyword>
<gene>
    <name evidence="16" type="ORF">CPB83DRAFT_790010</name>
</gene>
<dbReference type="PANTHER" id="PTHR24305">
    <property type="entry name" value="CYTOCHROME P450"/>
    <property type="match status" value="1"/>
</dbReference>
<keyword evidence="6" id="KW-0812">Transmembrane</keyword>